<sequence>MSLKGLNPLQNTQRSPDFFPTGNEECLFGVNTCTSYGIYGNYCCGITGTNCCGYISIFGWIVCTALLFLIAVAIYRCKARRKRQISMPHIFRR</sequence>
<keyword evidence="1" id="KW-0812">Transmembrane</keyword>
<feature type="transmembrane region" description="Helical" evidence="1">
    <location>
        <begin position="57"/>
        <end position="77"/>
    </location>
</feature>
<reference evidence="3" key="1">
    <citation type="submission" date="2020-12" db="UniProtKB">
        <authorList>
            <consortium name="WormBaseParasite"/>
        </authorList>
    </citation>
    <scope>IDENTIFICATION</scope>
    <source>
        <strain evidence="3">MHco3</strain>
    </source>
</reference>
<keyword evidence="2" id="KW-1185">Reference proteome</keyword>
<keyword evidence="1" id="KW-1133">Transmembrane helix</keyword>
<protein>
    <submittedName>
        <fullName evidence="3">Uncharacterized protein</fullName>
    </submittedName>
</protein>
<dbReference type="WBParaSite" id="HCON_00031000-00001">
    <property type="protein sequence ID" value="HCON_00031000-00001"/>
    <property type="gene ID" value="HCON_00031000"/>
</dbReference>
<evidence type="ECO:0000313" key="2">
    <source>
        <dbReference type="Proteomes" id="UP000025227"/>
    </source>
</evidence>
<evidence type="ECO:0000313" key="3">
    <source>
        <dbReference type="WBParaSite" id="HCON_00031000-00001"/>
    </source>
</evidence>
<organism evidence="2 3">
    <name type="scientific">Haemonchus contortus</name>
    <name type="common">Barber pole worm</name>
    <dbReference type="NCBI Taxonomy" id="6289"/>
    <lineage>
        <taxon>Eukaryota</taxon>
        <taxon>Metazoa</taxon>
        <taxon>Ecdysozoa</taxon>
        <taxon>Nematoda</taxon>
        <taxon>Chromadorea</taxon>
        <taxon>Rhabditida</taxon>
        <taxon>Rhabditina</taxon>
        <taxon>Rhabditomorpha</taxon>
        <taxon>Strongyloidea</taxon>
        <taxon>Trichostrongylidae</taxon>
        <taxon>Haemonchus</taxon>
    </lineage>
</organism>
<dbReference type="AlphaFoldDB" id="A0A7I4XZA5"/>
<proteinExistence type="predicted"/>
<dbReference type="Proteomes" id="UP000025227">
    <property type="component" value="Unplaced"/>
</dbReference>
<accession>A0A7I4XZA5</accession>
<keyword evidence="1" id="KW-0472">Membrane</keyword>
<name>A0A7I4XZA5_HAECO</name>
<evidence type="ECO:0000256" key="1">
    <source>
        <dbReference type="SAM" id="Phobius"/>
    </source>
</evidence>